<protein>
    <submittedName>
        <fullName evidence="2">DUF4915 domain-containing protein</fullName>
    </submittedName>
</protein>
<organism evidence="1 2">
    <name type="scientific">Angiostrongylus cantonensis</name>
    <name type="common">Rat lungworm</name>
    <dbReference type="NCBI Taxonomy" id="6313"/>
    <lineage>
        <taxon>Eukaryota</taxon>
        <taxon>Metazoa</taxon>
        <taxon>Ecdysozoa</taxon>
        <taxon>Nematoda</taxon>
        <taxon>Chromadorea</taxon>
        <taxon>Rhabditida</taxon>
        <taxon>Rhabditina</taxon>
        <taxon>Rhabditomorpha</taxon>
        <taxon>Strongyloidea</taxon>
        <taxon>Metastrongylidae</taxon>
        <taxon>Angiostrongylus</taxon>
    </lineage>
</organism>
<dbReference type="WBParaSite" id="ACAC_0000150401-mRNA-1">
    <property type="protein sequence ID" value="ACAC_0000150401-mRNA-1"/>
    <property type="gene ID" value="ACAC_0000150401"/>
</dbReference>
<name>A0A0K0CVV2_ANGCA</name>
<evidence type="ECO:0000313" key="1">
    <source>
        <dbReference type="Proteomes" id="UP000035642"/>
    </source>
</evidence>
<keyword evidence="1" id="KW-1185">Reference proteome</keyword>
<dbReference type="Proteomes" id="UP000035642">
    <property type="component" value="Unassembled WGS sequence"/>
</dbReference>
<proteinExistence type="predicted"/>
<reference evidence="2" key="2">
    <citation type="submission" date="2017-02" db="UniProtKB">
        <authorList>
            <consortium name="WormBaseParasite"/>
        </authorList>
    </citation>
    <scope>IDENTIFICATION</scope>
</reference>
<sequence>MGAAWITKNLSDDLYVQCMNTCIPVLDRGLAHASMLGRRKRYDVIDLVETRRRHPFNAVYDTGEELFLGTYDSRGVGGDGVLVNTNLSMNSKN</sequence>
<accession>A0A0K0CVV2</accession>
<reference evidence="1" key="1">
    <citation type="submission" date="2012-09" db="EMBL/GenBank/DDBJ databases">
        <authorList>
            <person name="Martin A.A."/>
        </authorList>
    </citation>
    <scope>NUCLEOTIDE SEQUENCE</scope>
</reference>
<evidence type="ECO:0000313" key="2">
    <source>
        <dbReference type="WBParaSite" id="ACAC_0000150401-mRNA-1"/>
    </source>
</evidence>
<dbReference type="AlphaFoldDB" id="A0A0K0CVV2"/>